<dbReference type="Pfam" id="PF12697">
    <property type="entry name" value="Abhydrolase_6"/>
    <property type="match status" value="1"/>
</dbReference>
<dbReference type="EMBL" id="LR778114">
    <property type="protein sequence ID" value="CAB1129283.1"/>
    <property type="molecule type" value="Genomic_DNA"/>
</dbReference>
<keyword evidence="3" id="KW-1185">Reference proteome</keyword>
<name>A0A6F8ZHT9_9FIRM</name>
<proteinExistence type="predicted"/>
<dbReference type="InterPro" id="IPR000073">
    <property type="entry name" value="AB_hydrolase_1"/>
</dbReference>
<feature type="domain" description="AB hydrolase-1" evidence="1">
    <location>
        <begin position="44"/>
        <end position="266"/>
    </location>
</feature>
<dbReference type="PANTHER" id="PTHR43689:SF8">
    <property type="entry name" value="ALPHA_BETA-HYDROLASES SUPERFAMILY PROTEIN"/>
    <property type="match status" value="1"/>
</dbReference>
<keyword evidence="2" id="KW-0378">Hydrolase</keyword>
<protein>
    <submittedName>
        <fullName evidence="2">Alpha/beta hydrolase</fullName>
    </submittedName>
</protein>
<evidence type="ECO:0000313" key="2">
    <source>
        <dbReference type="EMBL" id="CAB1129283.1"/>
    </source>
</evidence>
<dbReference type="Gene3D" id="3.40.50.1820">
    <property type="entry name" value="alpha/beta hydrolase"/>
    <property type="match status" value="1"/>
</dbReference>
<gene>
    <name evidence="2" type="ORF">R50_1782</name>
</gene>
<organism evidence="2 3">
    <name type="scientific">Candidatus Hydrogenisulfobacillus filiaventi</name>
    <dbReference type="NCBI Taxonomy" id="2707344"/>
    <lineage>
        <taxon>Bacteria</taxon>
        <taxon>Bacillati</taxon>
        <taxon>Bacillota</taxon>
        <taxon>Clostridia</taxon>
        <taxon>Eubacteriales</taxon>
        <taxon>Clostridiales Family XVII. Incertae Sedis</taxon>
        <taxon>Candidatus Hydrogenisulfobacillus</taxon>
    </lineage>
</organism>
<dbReference type="PANTHER" id="PTHR43689">
    <property type="entry name" value="HYDROLASE"/>
    <property type="match status" value="1"/>
</dbReference>
<dbReference type="AlphaFoldDB" id="A0A6F8ZHT9"/>
<evidence type="ECO:0000259" key="1">
    <source>
        <dbReference type="Pfam" id="PF12697"/>
    </source>
</evidence>
<accession>A0A6F8ZHT9</accession>
<dbReference type="GO" id="GO:0016787">
    <property type="term" value="F:hydrolase activity"/>
    <property type="evidence" value="ECO:0007669"/>
    <property type="project" value="UniProtKB-KW"/>
</dbReference>
<reference evidence="2 3" key="1">
    <citation type="submission" date="2020-02" db="EMBL/GenBank/DDBJ databases">
        <authorList>
            <person name="Hogendoorn C."/>
        </authorList>
    </citation>
    <scope>NUCLEOTIDE SEQUENCE [LARGE SCALE GENOMIC DNA]</scope>
    <source>
        <strain evidence="2">R501</strain>
    </source>
</reference>
<dbReference type="KEGG" id="hfv:R50_1782"/>
<dbReference type="SUPFAM" id="SSF53474">
    <property type="entry name" value="alpha/beta-Hydrolases"/>
    <property type="match status" value="1"/>
</dbReference>
<dbReference type="PRINTS" id="PR00111">
    <property type="entry name" value="ABHYDROLASE"/>
</dbReference>
<dbReference type="InterPro" id="IPR029058">
    <property type="entry name" value="AB_hydrolase_fold"/>
</dbReference>
<sequence>MAQSAGNRSGKGDCRVAEIGMVRRETEWRGARVSWFEAGQGPAVILLHGGGGTGKAWQAQMQALGGRYRVLAPDMPGFGRSDWVEGVRNPQALGTVIWAWADTLWGVDQVVLGGNSMGGRVALAAALERPARVRALVLLDAVGVRLPEVPVVNPLDLPPGKFVEGLVYDPAAYRRRTPYRTLEDAQELARGRESFRRYVGQGPITFDPDAPLDRLTMPALLIWGREDRIVPLPYGQALAARLPRAELVVLDHCGHLPHIEAPELVNGLVRNFLDRLPA</sequence>
<evidence type="ECO:0000313" key="3">
    <source>
        <dbReference type="Proteomes" id="UP000503399"/>
    </source>
</evidence>
<dbReference type="Proteomes" id="UP000503399">
    <property type="component" value="Chromosome"/>
</dbReference>